<evidence type="ECO:0000256" key="2">
    <source>
        <dbReference type="ARBA" id="ARBA00022857"/>
    </source>
</evidence>
<dbReference type="EMBL" id="LYOS01000002">
    <property type="protein sequence ID" value="OFV68202.1"/>
    <property type="molecule type" value="Genomic_DNA"/>
</dbReference>
<keyword evidence="6" id="KW-1185">Reference proteome</keyword>
<dbReference type="InterPro" id="IPR011549">
    <property type="entry name" value="RibD_C"/>
</dbReference>
<evidence type="ECO:0000256" key="1">
    <source>
        <dbReference type="ARBA" id="ARBA00005104"/>
    </source>
</evidence>
<sequence>MSAPRPYVVMVSEVTVDGKLTLKRGASSKIIMSQMDEEADIYLHRERARSDAIMVGCNTIKIDNSYLTVRYIDGKNPIRVIPCSRGDLPLDSNVLKGDAPTIIAVSEAADKARLEQIGEMGVDVWVCGERKVDPVLLLAKLYDHGVKRLMLEGGPTLGWEMIKNRLIDEIKLIHMPFIVGGWDTPSLIGGEGVGDLNKVIHTELERHFLCGSHLITEYRVVYE</sequence>
<dbReference type="GO" id="GO:0009231">
    <property type="term" value="P:riboflavin biosynthetic process"/>
    <property type="evidence" value="ECO:0007669"/>
    <property type="project" value="UniProtKB-UniPathway"/>
</dbReference>
<dbReference type="PATRIC" id="fig|1838285.3.peg.851"/>
<dbReference type="STRING" id="1838285.SCAL_000842"/>
<dbReference type="Gene3D" id="3.40.430.10">
    <property type="entry name" value="Dihydrofolate Reductase, subunit A"/>
    <property type="match status" value="1"/>
</dbReference>
<keyword evidence="3" id="KW-0560">Oxidoreductase</keyword>
<dbReference type="SUPFAM" id="SSF53597">
    <property type="entry name" value="Dihydrofolate reductase-like"/>
    <property type="match status" value="1"/>
</dbReference>
<dbReference type="PANTHER" id="PTHR38011">
    <property type="entry name" value="DIHYDROFOLATE REDUCTASE FAMILY PROTEIN (AFU_ORTHOLOGUE AFUA_8G06820)"/>
    <property type="match status" value="1"/>
</dbReference>
<proteinExistence type="predicted"/>
<protein>
    <submittedName>
        <fullName evidence="5">5-amino-6-(5-phosphoribosylamino)uracil reductase</fullName>
    </submittedName>
</protein>
<dbReference type="GO" id="GO:0050661">
    <property type="term" value="F:NADP binding"/>
    <property type="evidence" value="ECO:0007669"/>
    <property type="project" value="InterPro"/>
</dbReference>
<organism evidence="5 6">
    <name type="scientific">Candidatus Syntropharchaeum caldarium</name>
    <dbReference type="NCBI Taxonomy" id="1838285"/>
    <lineage>
        <taxon>Archaea</taxon>
        <taxon>Methanobacteriati</taxon>
        <taxon>Methanobacteriota</taxon>
        <taxon>Stenosarchaea group</taxon>
        <taxon>Methanomicrobia</taxon>
        <taxon>Methanosarcinales</taxon>
        <taxon>ANME-2 cluster</taxon>
        <taxon>Candidatus Syntropharchaeum</taxon>
    </lineage>
</organism>
<dbReference type="InterPro" id="IPR024072">
    <property type="entry name" value="DHFR-like_dom_sf"/>
</dbReference>
<name>A0A1F2PBB3_9EURY</name>
<gene>
    <name evidence="5" type="ORF">SCAL_000842</name>
</gene>
<dbReference type="InterPro" id="IPR050765">
    <property type="entry name" value="Riboflavin_Biosynth_HTPR"/>
</dbReference>
<dbReference type="UniPathway" id="UPA00275"/>
<dbReference type="AlphaFoldDB" id="A0A1F2PBB3"/>
<evidence type="ECO:0000313" key="5">
    <source>
        <dbReference type="EMBL" id="OFV68202.1"/>
    </source>
</evidence>
<comment type="pathway">
    <text evidence="1">Cofactor biosynthesis; riboflavin biosynthesis.</text>
</comment>
<feature type="domain" description="Bacterial bifunctional deaminase-reductase C-terminal" evidence="4">
    <location>
        <begin position="6"/>
        <end position="207"/>
    </location>
</feature>
<dbReference type="Proteomes" id="UP000186940">
    <property type="component" value="Unassembled WGS sequence"/>
</dbReference>
<evidence type="ECO:0000259" key="4">
    <source>
        <dbReference type="Pfam" id="PF01872"/>
    </source>
</evidence>
<keyword evidence="2" id="KW-0521">NADP</keyword>
<comment type="caution">
    <text evidence="5">The sequence shown here is derived from an EMBL/GenBank/DDBJ whole genome shotgun (WGS) entry which is preliminary data.</text>
</comment>
<dbReference type="InterPro" id="IPR002734">
    <property type="entry name" value="RibDG_C"/>
</dbReference>
<evidence type="ECO:0000313" key="6">
    <source>
        <dbReference type="Proteomes" id="UP000186940"/>
    </source>
</evidence>
<dbReference type="NCBIfam" id="TIGR00227">
    <property type="entry name" value="ribD_Cterm"/>
    <property type="match status" value="1"/>
</dbReference>
<accession>A0A1F2PBB3</accession>
<dbReference type="GO" id="GO:0008703">
    <property type="term" value="F:5-amino-6-(5-phosphoribosylamino)uracil reductase activity"/>
    <property type="evidence" value="ECO:0007669"/>
    <property type="project" value="InterPro"/>
</dbReference>
<dbReference type="Pfam" id="PF01872">
    <property type="entry name" value="RibD_C"/>
    <property type="match status" value="1"/>
</dbReference>
<evidence type="ECO:0000256" key="3">
    <source>
        <dbReference type="ARBA" id="ARBA00023002"/>
    </source>
</evidence>
<dbReference type="PANTHER" id="PTHR38011:SF7">
    <property type="entry name" value="2,5-DIAMINO-6-RIBOSYLAMINO-4(3H)-PYRIMIDINONE 5'-PHOSPHATE REDUCTASE"/>
    <property type="match status" value="1"/>
</dbReference>
<reference evidence="5" key="1">
    <citation type="submission" date="2016-05" db="EMBL/GenBank/DDBJ databases">
        <title>Microbial consortia oxidize butane by reversing methanogenesis.</title>
        <authorList>
            <person name="Laso-Perez R."/>
            <person name="Richter M."/>
            <person name="Wegener G."/>
            <person name="Musat F."/>
        </authorList>
    </citation>
    <scope>NUCLEOTIDE SEQUENCE [LARGE SCALE GENOMIC DNA]</scope>
    <source>
        <strain evidence="5">BOX2</strain>
    </source>
</reference>